<keyword evidence="5 6" id="KW-0326">Glycosidase</keyword>
<name>A0A1G7YSW0_9FLAO</name>
<evidence type="ECO:0000256" key="4">
    <source>
        <dbReference type="ARBA" id="ARBA00022801"/>
    </source>
</evidence>
<evidence type="ECO:0000256" key="5">
    <source>
        <dbReference type="ARBA" id="ARBA00023295"/>
    </source>
</evidence>
<protein>
    <recommendedName>
        <fullName evidence="3 6">Arabinogalactan endo-beta-1,4-galactanase</fullName>
        <ecNumber evidence="3 6">3.2.1.89</ecNumber>
    </recommendedName>
</protein>
<dbReference type="GO" id="GO:0045490">
    <property type="term" value="P:pectin catabolic process"/>
    <property type="evidence" value="ECO:0007669"/>
    <property type="project" value="TreeGrafter"/>
</dbReference>
<comment type="catalytic activity">
    <reaction evidence="1 6">
        <text>The enzyme specifically hydrolyzes (1-&gt;4)-beta-D-galactosidic linkages in type I arabinogalactans.</text>
        <dbReference type="EC" id="3.2.1.89"/>
    </reaction>
</comment>
<accession>A0A1G7YSW0</accession>
<evidence type="ECO:0000313" key="8">
    <source>
        <dbReference type="Proteomes" id="UP000199274"/>
    </source>
</evidence>
<dbReference type="STRING" id="178355.SAMN04488062_103306"/>
<proteinExistence type="inferred from homology"/>
<dbReference type="Pfam" id="PF07745">
    <property type="entry name" value="Glyco_hydro_53"/>
    <property type="match status" value="1"/>
</dbReference>
<dbReference type="GO" id="GO:0015926">
    <property type="term" value="F:glucosidase activity"/>
    <property type="evidence" value="ECO:0007669"/>
    <property type="project" value="InterPro"/>
</dbReference>
<evidence type="ECO:0000256" key="2">
    <source>
        <dbReference type="ARBA" id="ARBA00010687"/>
    </source>
</evidence>
<evidence type="ECO:0000256" key="3">
    <source>
        <dbReference type="ARBA" id="ARBA00012556"/>
    </source>
</evidence>
<dbReference type="GO" id="GO:0031218">
    <property type="term" value="F:arabinogalactan endo-1,4-beta-galactosidase activity"/>
    <property type="evidence" value="ECO:0007669"/>
    <property type="project" value="UniProtKB-EC"/>
</dbReference>
<dbReference type="PANTHER" id="PTHR34983:SF1">
    <property type="entry name" value="ARABINOGALACTAN ENDO-BETA-1,4-GALACTANASE A"/>
    <property type="match status" value="1"/>
</dbReference>
<dbReference type="Proteomes" id="UP000199274">
    <property type="component" value="Unassembled WGS sequence"/>
</dbReference>
<dbReference type="PROSITE" id="PS51257">
    <property type="entry name" value="PROKAR_LIPOPROTEIN"/>
    <property type="match status" value="1"/>
</dbReference>
<dbReference type="EC" id="3.2.1.89" evidence="3 6"/>
<dbReference type="EMBL" id="FNDB01000003">
    <property type="protein sequence ID" value="SDG99289.1"/>
    <property type="molecule type" value="Genomic_DNA"/>
</dbReference>
<reference evidence="8" key="1">
    <citation type="submission" date="2016-10" db="EMBL/GenBank/DDBJ databases">
        <authorList>
            <person name="Varghese N."/>
            <person name="Submissions S."/>
        </authorList>
    </citation>
    <scope>NUCLEOTIDE SEQUENCE [LARGE SCALE GENOMIC DNA]</scope>
    <source>
        <strain evidence="8">CGMCC 1.2747</strain>
    </source>
</reference>
<keyword evidence="6" id="KW-0732">Signal</keyword>
<organism evidence="7 8">
    <name type="scientific">Flavobacterium omnivorum</name>
    <dbReference type="NCBI Taxonomy" id="178355"/>
    <lineage>
        <taxon>Bacteria</taxon>
        <taxon>Pseudomonadati</taxon>
        <taxon>Bacteroidota</taxon>
        <taxon>Flavobacteriia</taxon>
        <taxon>Flavobacteriales</taxon>
        <taxon>Flavobacteriaceae</taxon>
        <taxon>Flavobacterium</taxon>
    </lineage>
</organism>
<keyword evidence="4 6" id="KW-0378">Hydrolase</keyword>
<feature type="signal peptide" evidence="6">
    <location>
        <begin position="1"/>
        <end position="29"/>
    </location>
</feature>
<dbReference type="SUPFAM" id="SSF51445">
    <property type="entry name" value="(Trans)glycosidases"/>
    <property type="match status" value="1"/>
</dbReference>
<dbReference type="OrthoDB" id="9768786at2"/>
<feature type="chain" id="PRO_5011330017" description="Arabinogalactan endo-beta-1,4-galactanase" evidence="6">
    <location>
        <begin position="30"/>
        <end position="349"/>
    </location>
</feature>
<comment type="similarity">
    <text evidence="2 6">Belongs to the glycosyl hydrolase 53 family.</text>
</comment>
<evidence type="ECO:0000256" key="1">
    <source>
        <dbReference type="ARBA" id="ARBA00001695"/>
    </source>
</evidence>
<dbReference type="InterPro" id="IPR011683">
    <property type="entry name" value="Glyco_hydro_53"/>
</dbReference>
<gene>
    <name evidence="7" type="ORF">SAMN04488062_103306</name>
</gene>
<dbReference type="AlphaFoldDB" id="A0A1G7YSW0"/>
<evidence type="ECO:0000256" key="6">
    <source>
        <dbReference type="RuleBase" id="RU361192"/>
    </source>
</evidence>
<sequence>MKNIPMYFRFVVTSALVSLLFSCSTSKNVQSTAKNSFAKGADVGWLPQMEATGYKFYDTDGAEKDCLQLLKDRGMNTIRLRVWVNPNDDKASGHCSKKETVVMALRAQKMGMRIMIDFHYSDSWADPAKQFKPKAWENHTFPELMMDVYDHTFDVLSALKSAGVTPEWVQVGNEIPGGMLWPEGSTKNWSQLAQLLNKGYEATKAIDAKIKVIVHLDEGNNNEKFRWFFDNATANNVKYDVIGLSYYPFWIKKDYTETISDLAYNLNDMVARYNKEVMVVEVGGEYDKVQNTYEMLAATIKAVKAVPNNKGLGVIYWEPQGEKSWSGYSLSAWQSDGKPSMALDAFKEL</sequence>
<keyword evidence="8" id="KW-1185">Reference proteome</keyword>
<dbReference type="InterPro" id="IPR017853">
    <property type="entry name" value="GH"/>
</dbReference>
<dbReference type="RefSeq" id="WP_091255989.1">
    <property type="nucleotide sequence ID" value="NZ_FNDB01000003.1"/>
</dbReference>
<dbReference type="PANTHER" id="PTHR34983">
    <property type="entry name" value="ARABINOGALACTAN ENDO-BETA-1,4-GALACTANASE A"/>
    <property type="match status" value="1"/>
</dbReference>
<dbReference type="Gene3D" id="3.20.20.80">
    <property type="entry name" value="Glycosidases"/>
    <property type="match status" value="1"/>
</dbReference>
<evidence type="ECO:0000313" key="7">
    <source>
        <dbReference type="EMBL" id="SDG99289.1"/>
    </source>
</evidence>